<dbReference type="EMBL" id="AQQV01000001">
    <property type="protein sequence ID" value="ORE89510.1"/>
    <property type="molecule type" value="Genomic_DNA"/>
</dbReference>
<evidence type="ECO:0000313" key="4">
    <source>
        <dbReference type="EMBL" id="ORE89510.1"/>
    </source>
</evidence>
<dbReference type="InterPro" id="IPR044729">
    <property type="entry name" value="CBS_bac"/>
</dbReference>
<dbReference type="PROSITE" id="PS51371">
    <property type="entry name" value="CBS"/>
    <property type="match status" value="2"/>
</dbReference>
<dbReference type="AlphaFoldDB" id="A0A1Y1SJG4"/>
<gene>
    <name evidence="4" type="ORF">ATO7_06505</name>
</gene>
<dbReference type="Proteomes" id="UP000192342">
    <property type="component" value="Unassembled WGS sequence"/>
</dbReference>
<dbReference type="RefSeq" id="WP_083560686.1">
    <property type="nucleotide sequence ID" value="NZ_AQQV01000001.1"/>
</dbReference>
<proteinExistence type="predicted"/>
<evidence type="ECO:0000256" key="1">
    <source>
        <dbReference type="ARBA" id="ARBA00023122"/>
    </source>
</evidence>
<feature type="domain" description="CBS" evidence="3">
    <location>
        <begin position="78"/>
        <end position="133"/>
    </location>
</feature>
<accession>A0A1Y1SJG4</accession>
<dbReference type="InterPro" id="IPR000644">
    <property type="entry name" value="CBS_dom"/>
</dbReference>
<dbReference type="OrthoDB" id="9790355at2"/>
<dbReference type="Gene3D" id="3.10.580.10">
    <property type="entry name" value="CBS-domain"/>
    <property type="match status" value="1"/>
</dbReference>
<protein>
    <submittedName>
        <fullName evidence="4">Transcriptional regulator</fullName>
    </submittedName>
</protein>
<dbReference type="PANTHER" id="PTHR43080:SF26">
    <property type="entry name" value="REGULATORY PROTEIN"/>
    <property type="match status" value="1"/>
</dbReference>
<reference evidence="4 5" key="1">
    <citation type="submission" date="2013-04" db="EMBL/GenBank/DDBJ databases">
        <title>Oceanococcus atlanticus 22II-S10r2 Genome Sequencing.</title>
        <authorList>
            <person name="Lai Q."/>
            <person name="Li G."/>
            <person name="Shao Z."/>
        </authorList>
    </citation>
    <scope>NUCLEOTIDE SEQUENCE [LARGE SCALE GENOMIC DNA]</scope>
    <source>
        <strain evidence="4 5">22II-S10r2</strain>
    </source>
</reference>
<feature type="domain" description="CBS" evidence="3">
    <location>
        <begin position="11"/>
        <end position="67"/>
    </location>
</feature>
<keyword evidence="5" id="KW-1185">Reference proteome</keyword>
<name>A0A1Y1SJG4_9GAMM</name>
<sequence>MLHKASVRDYMAANLVTFKPQMDLLKAIHLLIENGISGAPVTDSLGNVIGLLSEKDCINATLKAAYEQHNQGKVEDFMSRDVHTVEADDSILSVAKLFIDSPYKRYPVIDDNRLVGQISRRDVLRAILVIGQN</sequence>
<keyword evidence="1 2" id="KW-0129">CBS domain</keyword>
<dbReference type="CDD" id="cd04629">
    <property type="entry name" value="CBS_pair_bac"/>
    <property type="match status" value="1"/>
</dbReference>
<dbReference type="InterPro" id="IPR051257">
    <property type="entry name" value="Diverse_CBS-Domain"/>
</dbReference>
<dbReference type="STRING" id="1317117.ATO7_06505"/>
<organism evidence="4 5">
    <name type="scientific">Oceanococcus atlanticus</name>
    <dbReference type="NCBI Taxonomy" id="1317117"/>
    <lineage>
        <taxon>Bacteria</taxon>
        <taxon>Pseudomonadati</taxon>
        <taxon>Pseudomonadota</taxon>
        <taxon>Gammaproteobacteria</taxon>
        <taxon>Chromatiales</taxon>
        <taxon>Oceanococcaceae</taxon>
        <taxon>Oceanococcus</taxon>
    </lineage>
</organism>
<dbReference type="SUPFAM" id="SSF54631">
    <property type="entry name" value="CBS-domain pair"/>
    <property type="match status" value="1"/>
</dbReference>
<comment type="caution">
    <text evidence="4">The sequence shown here is derived from an EMBL/GenBank/DDBJ whole genome shotgun (WGS) entry which is preliminary data.</text>
</comment>
<evidence type="ECO:0000256" key="2">
    <source>
        <dbReference type="PROSITE-ProRule" id="PRU00703"/>
    </source>
</evidence>
<dbReference type="Pfam" id="PF00571">
    <property type="entry name" value="CBS"/>
    <property type="match status" value="2"/>
</dbReference>
<evidence type="ECO:0000313" key="5">
    <source>
        <dbReference type="Proteomes" id="UP000192342"/>
    </source>
</evidence>
<evidence type="ECO:0000259" key="3">
    <source>
        <dbReference type="PROSITE" id="PS51371"/>
    </source>
</evidence>
<dbReference type="SMART" id="SM00116">
    <property type="entry name" value="CBS"/>
    <property type="match status" value="2"/>
</dbReference>
<dbReference type="InterPro" id="IPR046342">
    <property type="entry name" value="CBS_dom_sf"/>
</dbReference>
<dbReference type="PANTHER" id="PTHR43080">
    <property type="entry name" value="CBS DOMAIN-CONTAINING PROTEIN CBSX3, MITOCHONDRIAL"/>
    <property type="match status" value="1"/>
</dbReference>